<name>F7A5F3_CIOIN</name>
<dbReference type="Proteomes" id="UP000008144">
    <property type="component" value="Unassembled WGS sequence"/>
</dbReference>
<dbReference type="InParanoid" id="F7A5F3"/>
<dbReference type="GeneID" id="100181832"/>
<evidence type="ECO:0000256" key="1">
    <source>
        <dbReference type="SAM" id="MobiDB-lite"/>
    </source>
</evidence>
<dbReference type="HOGENOM" id="CLU_946492_0_0_1"/>
<reference evidence="3" key="3">
    <citation type="submission" date="2025-09" db="UniProtKB">
        <authorList>
            <consortium name="Ensembl"/>
        </authorList>
    </citation>
    <scope>IDENTIFICATION</scope>
</reference>
<reference evidence="3" key="2">
    <citation type="submission" date="2025-08" db="UniProtKB">
        <authorList>
            <consortium name="Ensembl"/>
        </authorList>
    </citation>
    <scope>IDENTIFICATION</scope>
</reference>
<dbReference type="OMA" id="GNTTHIN"/>
<dbReference type="RefSeq" id="XP_002127814.1">
    <property type="nucleotide sequence ID" value="XM_002127778.5"/>
</dbReference>
<gene>
    <name evidence="3" type="primary">LOC100181832</name>
</gene>
<protein>
    <submittedName>
        <fullName evidence="3">Uncharacterized LOC100181832</fullName>
    </submittedName>
</protein>
<keyword evidence="4" id="KW-1185">Reference proteome</keyword>
<dbReference type="KEGG" id="cin:100181832"/>
<dbReference type="GeneTree" id="ENSGT00390000018451"/>
<sequence length="294" mass="33593">MASPATRDDSIQIGLSLESEFLQDIPTQLFQAVEGKLHHDQRKVNVFTANKDYFANAYSNELKVNTLEEFALIKQRLLTLPIYMRVELRRHRKSGNTTHINYGTFIVMVNTKHPSIQPQLQECLDRAESYLREEQKFALEIDFGPVLRSWYKLRHDNSSASYIAKNSYFCITNFRKKSKVFVNPVWWILCLPVCLLAAPLYCAYRHALSEDFSCVLKSAVRYVEGTTPAQRLAMRNMIQAVYAQGVQHGHMTAATRPPQSPPTYSEAAPPSYNDATAPPYHLMKQNSDDDLVQA</sequence>
<evidence type="ECO:0000313" key="3">
    <source>
        <dbReference type="Ensembl" id="ENSCINP00000008101.3"/>
    </source>
</evidence>
<keyword evidence="2" id="KW-0472">Membrane</keyword>
<evidence type="ECO:0000313" key="4">
    <source>
        <dbReference type="Proteomes" id="UP000008144"/>
    </source>
</evidence>
<dbReference type="Ensembl" id="ENSCINT00000008101.3">
    <property type="protein sequence ID" value="ENSCINP00000008101.3"/>
    <property type="gene ID" value="ENSCING00000003919.3"/>
</dbReference>
<accession>A0A1W2WAY4</accession>
<evidence type="ECO:0000256" key="2">
    <source>
        <dbReference type="SAM" id="Phobius"/>
    </source>
</evidence>
<accession>F7A5F3</accession>
<feature type="transmembrane region" description="Helical" evidence="2">
    <location>
        <begin position="185"/>
        <end position="204"/>
    </location>
</feature>
<dbReference type="OrthoDB" id="5945807at2759"/>
<keyword evidence="2" id="KW-0812">Transmembrane</keyword>
<keyword evidence="2" id="KW-1133">Transmembrane helix</keyword>
<proteinExistence type="predicted"/>
<feature type="region of interest" description="Disordered" evidence="1">
    <location>
        <begin position="251"/>
        <end position="294"/>
    </location>
</feature>
<organism evidence="3 4">
    <name type="scientific">Ciona intestinalis</name>
    <name type="common">Transparent sea squirt</name>
    <name type="synonym">Ascidia intestinalis</name>
    <dbReference type="NCBI Taxonomy" id="7719"/>
    <lineage>
        <taxon>Eukaryota</taxon>
        <taxon>Metazoa</taxon>
        <taxon>Chordata</taxon>
        <taxon>Tunicata</taxon>
        <taxon>Ascidiacea</taxon>
        <taxon>Phlebobranchia</taxon>
        <taxon>Cionidae</taxon>
        <taxon>Ciona</taxon>
    </lineage>
</organism>
<dbReference type="AlphaFoldDB" id="F7A5F3"/>
<reference evidence="4" key="1">
    <citation type="journal article" date="2002" name="Science">
        <title>The draft genome of Ciona intestinalis: insights into chordate and vertebrate origins.</title>
        <authorList>
            <person name="Dehal P."/>
            <person name="Satou Y."/>
            <person name="Campbell R.K."/>
            <person name="Chapman J."/>
            <person name="Degnan B."/>
            <person name="De Tomaso A."/>
            <person name="Davidson B."/>
            <person name="Di Gregorio A."/>
            <person name="Gelpke M."/>
            <person name="Goodstein D.M."/>
            <person name="Harafuji N."/>
            <person name="Hastings K.E."/>
            <person name="Ho I."/>
            <person name="Hotta K."/>
            <person name="Huang W."/>
            <person name="Kawashima T."/>
            <person name="Lemaire P."/>
            <person name="Martinez D."/>
            <person name="Meinertzhagen I.A."/>
            <person name="Necula S."/>
            <person name="Nonaka M."/>
            <person name="Putnam N."/>
            <person name="Rash S."/>
            <person name="Saiga H."/>
            <person name="Satake M."/>
            <person name="Terry A."/>
            <person name="Yamada L."/>
            <person name="Wang H.G."/>
            <person name="Awazu S."/>
            <person name="Azumi K."/>
            <person name="Boore J."/>
            <person name="Branno M."/>
            <person name="Chin-Bow S."/>
            <person name="DeSantis R."/>
            <person name="Doyle S."/>
            <person name="Francino P."/>
            <person name="Keys D.N."/>
            <person name="Haga S."/>
            <person name="Hayashi H."/>
            <person name="Hino K."/>
            <person name="Imai K.S."/>
            <person name="Inaba K."/>
            <person name="Kano S."/>
            <person name="Kobayashi K."/>
            <person name="Kobayashi M."/>
            <person name="Lee B.I."/>
            <person name="Makabe K.W."/>
            <person name="Manohar C."/>
            <person name="Matassi G."/>
            <person name="Medina M."/>
            <person name="Mochizuki Y."/>
            <person name="Mount S."/>
            <person name="Morishita T."/>
            <person name="Miura S."/>
            <person name="Nakayama A."/>
            <person name="Nishizaka S."/>
            <person name="Nomoto H."/>
            <person name="Ohta F."/>
            <person name="Oishi K."/>
            <person name="Rigoutsos I."/>
            <person name="Sano M."/>
            <person name="Sasaki A."/>
            <person name="Sasakura Y."/>
            <person name="Shoguchi E."/>
            <person name="Shin-i T."/>
            <person name="Spagnuolo A."/>
            <person name="Stainier D."/>
            <person name="Suzuki M.M."/>
            <person name="Tassy O."/>
            <person name="Takatori N."/>
            <person name="Tokuoka M."/>
            <person name="Yagi K."/>
            <person name="Yoshizaki F."/>
            <person name="Wada S."/>
            <person name="Zhang C."/>
            <person name="Hyatt P.D."/>
            <person name="Larimer F."/>
            <person name="Detter C."/>
            <person name="Doggett N."/>
            <person name="Glavina T."/>
            <person name="Hawkins T."/>
            <person name="Richardson P."/>
            <person name="Lucas S."/>
            <person name="Kohara Y."/>
            <person name="Levine M."/>
            <person name="Satoh N."/>
            <person name="Rokhsar D.S."/>
        </authorList>
    </citation>
    <scope>NUCLEOTIDE SEQUENCE [LARGE SCALE GENOMIC DNA]</scope>
</reference>